<feature type="domain" description="F-box" evidence="1">
    <location>
        <begin position="13"/>
        <end position="47"/>
    </location>
</feature>
<dbReference type="PANTHER" id="PTHR32133">
    <property type="entry name" value="OS07G0120400 PROTEIN"/>
    <property type="match status" value="1"/>
</dbReference>
<keyword evidence="3" id="KW-1185">Reference proteome</keyword>
<evidence type="ECO:0000313" key="3">
    <source>
        <dbReference type="Proteomes" id="UP000032180"/>
    </source>
</evidence>
<dbReference type="InterPro" id="IPR036047">
    <property type="entry name" value="F-box-like_dom_sf"/>
</dbReference>
<dbReference type="Gramene" id="LPERR03G34080.1">
    <property type="protein sequence ID" value="LPERR03G34080.1"/>
    <property type="gene ID" value="LPERR03G34080"/>
</dbReference>
<dbReference type="SUPFAM" id="SSF81383">
    <property type="entry name" value="F-box domain"/>
    <property type="match status" value="1"/>
</dbReference>
<dbReference type="Pfam" id="PF00646">
    <property type="entry name" value="F-box"/>
    <property type="match status" value="1"/>
</dbReference>
<proteinExistence type="predicted"/>
<dbReference type="EnsemblPlants" id="LPERR03G34080.1">
    <property type="protein sequence ID" value="LPERR03G34080.1"/>
    <property type="gene ID" value="LPERR03G34080"/>
</dbReference>
<reference evidence="3" key="2">
    <citation type="submission" date="2013-12" db="EMBL/GenBank/DDBJ databases">
        <authorList>
            <person name="Yu Y."/>
            <person name="Lee S."/>
            <person name="de Baynast K."/>
            <person name="Wissotski M."/>
            <person name="Liu L."/>
            <person name="Talag J."/>
            <person name="Goicoechea J."/>
            <person name="Angelova A."/>
            <person name="Jetty R."/>
            <person name="Kudrna D."/>
            <person name="Golser W."/>
            <person name="Rivera L."/>
            <person name="Zhang J."/>
            <person name="Wing R."/>
        </authorList>
    </citation>
    <scope>NUCLEOTIDE SEQUENCE</scope>
</reference>
<name>A0A0D9W123_9ORYZ</name>
<evidence type="ECO:0000313" key="2">
    <source>
        <dbReference type="EnsemblPlants" id="LPERR03G34080.1"/>
    </source>
</evidence>
<reference evidence="2 3" key="1">
    <citation type="submission" date="2012-08" db="EMBL/GenBank/DDBJ databases">
        <title>Oryza genome evolution.</title>
        <authorList>
            <person name="Wing R.A."/>
        </authorList>
    </citation>
    <scope>NUCLEOTIDE SEQUENCE</scope>
</reference>
<dbReference type="InterPro" id="IPR001810">
    <property type="entry name" value="F-box_dom"/>
</dbReference>
<evidence type="ECO:0000259" key="1">
    <source>
        <dbReference type="Pfam" id="PF00646"/>
    </source>
</evidence>
<dbReference type="AlphaFoldDB" id="A0A0D9W123"/>
<sequence length="371" mass="41855">MAPPQNPLEDEYLLGEILLRLPPADPARLVRVSAVSKPWRRILADPTFSARYAAFHRPSGPPVLGVLHNPTNRELDRFVPTAAAAAFRPSGDRRGRHILDCRHGRVLLYDYEYDYSRGRELGFVVWDPITGDEHVIGGDVMDRLTHAAVVPTGAGGDAFIVAFVGVENDKYLCDAHSQFYSSDTGKWSMHIYIHLDFDRHHLEDRPAAQIGESLYFVGKSGTLLRYRYGLARDFFERRTVSDDVLAVIHPPADAKRDLLRRGHAIVMAAPDQNELRLGILYRHKLHLWAMVDKEFSPSSTRNSVGQWGRRTVVDLDPVLPWPVGDNNSKAKELLCLTVAAEIPNVIFIRCTEEDCVFAVDLESLRIRKLCE</sequence>
<accession>A0A0D9W123</accession>
<dbReference type="eggNOG" id="ENOG502R40U">
    <property type="taxonomic scope" value="Eukaryota"/>
</dbReference>
<organism evidence="2 3">
    <name type="scientific">Leersia perrieri</name>
    <dbReference type="NCBI Taxonomy" id="77586"/>
    <lineage>
        <taxon>Eukaryota</taxon>
        <taxon>Viridiplantae</taxon>
        <taxon>Streptophyta</taxon>
        <taxon>Embryophyta</taxon>
        <taxon>Tracheophyta</taxon>
        <taxon>Spermatophyta</taxon>
        <taxon>Magnoliopsida</taxon>
        <taxon>Liliopsida</taxon>
        <taxon>Poales</taxon>
        <taxon>Poaceae</taxon>
        <taxon>BOP clade</taxon>
        <taxon>Oryzoideae</taxon>
        <taxon>Oryzeae</taxon>
        <taxon>Oryzinae</taxon>
        <taxon>Leersia</taxon>
    </lineage>
</organism>
<dbReference type="HOGENOM" id="CLU_017945_2_1_1"/>
<dbReference type="Proteomes" id="UP000032180">
    <property type="component" value="Chromosome 3"/>
</dbReference>
<protein>
    <recommendedName>
        <fullName evidence="1">F-box domain-containing protein</fullName>
    </recommendedName>
</protein>
<reference evidence="2" key="3">
    <citation type="submission" date="2015-04" db="UniProtKB">
        <authorList>
            <consortium name="EnsemblPlants"/>
        </authorList>
    </citation>
    <scope>IDENTIFICATION</scope>
</reference>